<keyword evidence="1" id="KW-0677">Repeat</keyword>
<gene>
    <name evidence="5" type="ORF">CPB83DRAFT_624435</name>
</gene>
<keyword evidence="4" id="KW-0175">Coiled coil</keyword>
<dbReference type="OrthoDB" id="539213at2759"/>
<comment type="caution">
    <text evidence="5">The sequence shown here is derived from an EMBL/GenBank/DDBJ whole genome shotgun (WGS) entry which is preliminary data.</text>
</comment>
<dbReference type="PROSITE" id="PS50297">
    <property type="entry name" value="ANK_REP_REGION"/>
    <property type="match status" value="1"/>
</dbReference>
<keyword evidence="2 3" id="KW-0040">ANK repeat</keyword>
<evidence type="ECO:0000313" key="5">
    <source>
        <dbReference type="EMBL" id="KAF9532491.1"/>
    </source>
</evidence>
<dbReference type="Pfam" id="PF12796">
    <property type="entry name" value="Ank_2"/>
    <property type="match status" value="2"/>
</dbReference>
<dbReference type="EMBL" id="MU157831">
    <property type="protein sequence ID" value="KAF9532491.1"/>
    <property type="molecule type" value="Genomic_DNA"/>
</dbReference>
<organism evidence="5 6">
    <name type="scientific">Crepidotus variabilis</name>
    <dbReference type="NCBI Taxonomy" id="179855"/>
    <lineage>
        <taxon>Eukaryota</taxon>
        <taxon>Fungi</taxon>
        <taxon>Dikarya</taxon>
        <taxon>Basidiomycota</taxon>
        <taxon>Agaricomycotina</taxon>
        <taxon>Agaricomycetes</taxon>
        <taxon>Agaricomycetidae</taxon>
        <taxon>Agaricales</taxon>
        <taxon>Agaricineae</taxon>
        <taxon>Crepidotaceae</taxon>
        <taxon>Crepidotus</taxon>
    </lineage>
</organism>
<evidence type="ECO:0000256" key="1">
    <source>
        <dbReference type="ARBA" id="ARBA00022737"/>
    </source>
</evidence>
<feature type="repeat" description="ANK" evidence="3">
    <location>
        <begin position="366"/>
        <end position="399"/>
    </location>
</feature>
<protein>
    <recommendedName>
        <fullName evidence="7">Ankyrin</fullName>
    </recommendedName>
</protein>
<evidence type="ECO:0000313" key="6">
    <source>
        <dbReference type="Proteomes" id="UP000807306"/>
    </source>
</evidence>
<evidence type="ECO:0000256" key="2">
    <source>
        <dbReference type="ARBA" id="ARBA00023043"/>
    </source>
</evidence>
<evidence type="ECO:0008006" key="7">
    <source>
        <dbReference type="Google" id="ProtNLM"/>
    </source>
</evidence>
<evidence type="ECO:0000256" key="4">
    <source>
        <dbReference type="SAM" id="Coils"/>
    </source>
</evidence>
<dbReference type="InterPro" id="IPR036770">
    <property type="entry name" value="Ankyrin_rpt-contain_sf"/>
</dbReference>
<sequence>MSGSAPHSLNYGLHDYALQGDDERVQRALREGADVNGVDSAGRTAVMCAIAGENWRDIDACDASFMSSSRLNALKTLLNHPEISLLTLNAPHSSMNGVIPLGVAAWLNQPLVVRTLLECSAEAVSVDGMDAHGATALMYGARDGSLEVVQLLLSHGARPDFRDRNHRTSLQFALSHPRILWLCESVLRRHRWRESKTADRTRLASDSDHIVDLAFTSMPLTEDLEPPPALIFTQDATLRLTNALSSSIRSSDLAFLQSLLFSPHIPASSPSALYPMSVPLLVNAPDAKGWSPIHHCVAARSPSIEILDALYCAGADISLFTTQEQETPLHILARSIYDPSFTHPLRRFILHLIQDLRAPLSARDKNDETPLHIAAEHGHSVEILLALLDCDINCNSRSLKNARGLTAEDICKSEFLATFQQHQPSSRSPIRATESFASLASISETRILDLSGKSSSLYSKHMDIESAIQSLLSSLRATCPSINHSANAAHIHQLEDCVEEANDQCNAIVIHFRGRIEEASRMVQELQGNTDRISSLRNAIQLAARGKLLVRELTPLPSRRRNRDSEDSQATYVCHDDYSDIASSIQASASFTPRGYISQATQTALLDQFGAKSAYPCSPAKTDPSDHSKSSKAEQTYFEELCEVDRELSLLQEMLSSESTASAASPKLIAKTKAALKRKKRLEEKIRELDVEQNKIDKQASLSGTSRVKAWIKKMVVPAQVPSTTQLRLVVDLDPDCNVGREVKRSKPVSTKSTYRDAIDASIDTALRTSSVVLESAYYDLNNINESLSAAQQFIDLANHSISRTQRIVKRAIKKRRDMIADLHVLSSKESKLAVTVEGLLSPGYLGYHSAVTNRSSLTSISTIYSTTSSIISIAATLTEHDDEDTRVIRRLLLRKIEAQISGVWDELDQVNEWTQIVKESVRGVKRRAYL</sequence>
<dbReference type="SMART" id="SM00248">
    <property type="entry name" value="ANK"/>
    <property type="match status" value="6"/>
</dbReference>
<dbReference type="Gene3D" id="1.25.40.20">
    <property type="entry name" value="Ankyrin repeat-containing domain"/>
    <property type="match status" value="2"/>
</dbReference>
<dbReference type="PROSITE" id="PS50088">
    <property type="entry name" value="ANK_REPEAT"/>
    <property type="match status" value="2"/>
</dbReference>
<dbReference type="AlphaFoldDB" id="A0A9P6ENS6"/>
<keyword evidence="6" id="KW-1185">Reference proteome</keyword>
<dbReference type="PANTHER" id="PTHR24201:SF16">
    <property type="entry name" value="ANKYRIN-1-LIKE-RELATED"/>
    <property type="match status" value="1"/>
</dbReference>
<dbReference type="PANTHER" id="PTHR24201">
    <property type="entry name" value="ANK_REP_REGION DOMAIN-CONTAINING PROTEIN"/>
    <property type="match status" value="1"/>
</dbReference>
<proteinExistence type="predicted"/>
<dbReference type="Proteomes" id="UP000807306">
    <property type="component" value="Unassembled WGS sequence"/>
</dbReference>
<dbReference type="InterPro" id="IPR002110">
    <property type="entry name" value="Ankyrin_rpt"/>
</dbReference>
<feature type="repeat" description="ANK" evidence="3">
    <location>
        <begin position="132"/>
        <end position="164"/>
    </location>
</feature>
<reference evidence="5" key="1">
    <citation type="submission" date="2020-11" db="EMBL/GenBank/DDBJ databases">
        <authorList>
            <consortium name="DOE Joint Genome Institute"/>
            <person name="Ahrendt S."/>
            <person name="Riley R."/>
            <person name="Andreopoulos W."/>
            <person name="Labutti K."/>
            <person name="Pangilinan J."/>
            <person name="Ruiz-Duenas F.J."/>
            <person name="Barrasa J.M."/>
            <person name="Sanchez-Garcia M."/>
            <person name="Camarero S."/>
            <person name="Miyauchi S."/>
            <person name="Serrano A."/>
            <person name="Linde D."/>
            <person name="Babiker R."/>
            <person name="Drula E."/>
            <person name="Ayuso-Fernandez I."/>
            <person name="Pacheco R."/>
            <person name="Padilla G."/>
            <person name="Ferreira P."/>
            <person name="Barriuso J."/>
            <person name="Kellner H."/>
            <person name="Castanera R."/>
            <person name="Alfaro M."/>
            <person name="Ramirez L."/>
            <person name="Pisabarro A.G."/>
            <person name="Kuo A."/>
            <person name="Tritt A."/>
            <person name="Lipzen A."/>
            <person name="He G."/>
            <person name="Yan M."/>
            <person name="Ng V."/>
            <person name="Cullen D."/>
            <person name="Martin F."/>
            <person name="Rosso M.-N."/>
            <person name="Henrissat B."/>
            <person name="Hibbett D."/>
            <person name="Martinez A.T."/>
            <person name="Grigoriev I.V."/>
        </authorList>
    </citation>
    <scope>NUCLEOTIDE SEQUENCE</scope>
    <source>
        <strain evidence="5">CBS 506.95</strain>
    </source>
</reference>
<feature type="coiled-coil region" evidence="4">
    <location>
        <begin position="672"/>
        <end position="699"/>
    </location>
</feature>
<name>A0A9P6ENS6_9AGAR</name>
<dbReference type="InterPro" id="IPR050776">
    <property type="entry name" value="Ank_Repeat/CDKN_Inhibitor"/>
</dbReference>
<evidence type="ECO:0000256" key="3">
    <source>
        <dbReference type="PROSITE-ProRule" id="PRU00023"/>
    </source>
</evidence>
<accession>A0A9P6ENS6</accession>
<dbReference type="GO" id="GO:0005634">
    <property type="term" value="C:nucleus"/>
    <property type="evidence" value="ECO:0007669"/>
    <property type="project" value="TreeGrafter"/>
</dbReference>
<dbReference type="SUPFAM" id="SSF48403">
    <property type="entry name" value="Ankyrin repeat"/>
    <property type="match status" value="1"/>
</dbReference>